<protein>
    <submittedName>
        <fullName evidence="1">Glycosyltransferase</fullName>
    </submittedName>
</protein>
<keyword evidence="1" id="KW-0808">Transferase</keyword>
<dbReference type="AlphaFoldDB" id="A0A380FMG7"/>
<organism evidence="1 2">
    <name type="scientific">Staphylococcus gallinarum</name>
    <dbReference type="NCBI Taxonomy" id="1293"/>
    <lineage>
        <taxon>Bacteria</taxon>
        <taxon>Bacillati</taxon>
        <taxon>Bacillota</taxon>
        <taxon>Bacilli</taxon>
        <taxon>Bacillales</taxon>
        <taxon>Staphylococcaceae</taxon>
        <taxon>Staphylococcus</taxon>
    </lineage>
</organism>
<reference evidence="1 2" key="1">
    <citation type="submission" date="2018-06" db="EMBL/GenBank/DDBJ databases">
        <authorList>
            <consortium name="Pathogen Informatics"/>
            <person name="Doyle S."/>
        </authorList>
    </citation>
    <scope>NUCLEOTIDE SEQUENCE [LARGE SCALE GENOMIC DNA]</scope>
    <source>
        <strain evidence="1 2">NCTC12195</strain>
    </source>
</reference>
<gene>
    <name evidence="1" type="ORF">NCTC12195_04180</name>
</gene>
<accession>A0A380FMG7</accession>
<proteinExistence type="predicted"/>
<dbReference type="Proteomes" id="UP000255277">
    <property type="component" value="Unassembled WGS sequence"/>
</dbReference>
<dbReference type="GO" id="GO:0016740">
    <property type="term" value="F:transferase activity"/>
    <property type="evidence" value="ECO:0007669"/>
    <property type="project" value="UniProtKB-KW"/>
</dbReference>
<dbReference type="EMBL" id="UHDK01000001">
    <property type="protein sequence ID" value="SUM34653.1"/>
    <property type="molecule type" value="Genomic_DNA"/>
</dbReference>
<evidence type="ECO:0000313" key="1">
    <source>
        <dbReference type="EMBL" id="SUM34653.1"/>
    </source>
</evidence>
<sequence>MLVFNILIAQHVPTHIETIGMEHMNFDAHPEPYQLEIISAYKNLDKVTTLTTIDREKYQSRLQHQYSLFLILLMNQGYTLQNQKSSLQQVV</sequence>
<name>A0A380FMG7_STAGA</name>
<evidence type="ECO:0000313" key="2">
    <source>
        <dbReference type="Proteomes" id="UP000255277"/>
    </source>
</evidence>